<gene>
    <name evidence="1" type="ORF">TNCV_208621</name>
</gene>
<organism evidence="1 2">
    <name type="scientific">Trichonephila clavipes</name>
    <name type="common">Golden silk orbweaver</name>
    <name type="synonym">Nephila clavipes</name>
    <dbReference type="NCBI Taxonomy" id="2585209"/>
    <lineage>
        <taxon>Eukaryota</taxon>
        <taxon>Metazoa</taxon>
        <taxon>Ecdysozoa</taxon>
        <taxon>Arthropoda</taxon>
        <taxon>Chelicerata</taxon>
        <taxon>Arachnida</taxon>
        <taxon>Araneae</taxon>
        <taxon>Araneomorphae</taxon>
        <taxon>Entelegynae</taxon>
        <taxon>Araneoidea</taxon>
        <taxon>Nephilidae</taxon>
        <taxon>Trichonephila</taxon>
    </lineage>
</organism>
<name>A0A8X6SYB4_TRICX</name>
<protein>
    <submittedName>
        <fullName evidence="1">Uncharacterized protein</fullName>
    </submittedName>
</protein>
<dbReference type="AlphaFoldDB" id="A0A8X6SYB4"/>
<evidence type="ECO:0000313" key="1">
    <source>
        <dbReference type="EMBL" id="GFY20230.1"/>
    </source>
</evidence>
<accession>A0A8X6SYB4</accession>
<proteinExistence type="predicted"/>
<keyword evidence="2" id="KW-1185">Reference proteome</keyword>
<dbReference type="EMBL" id="BMAU01021355">
    <property type="protein sequence ID" value="GFY20230.1"/>
    <property type="molecule type" value="Genomic_DNA"/>
</dbReference>
<comment type="caution">
    <text evidence="1">The sequence shown here is derived from an EMBL/GenBank/DDBJ whole genome shotgun (WGS) entry which is preliminary data.</text>
</comment>
<sequence>MDDEALVFAKDLMQYCFKEFLVADLKLGAIETRDQSPFTSTMGRAVILYSRQIYKYLCFSAAIYMEHIRRDANEFDQFAKIIADTLIEDNPFLELTALCSFIVNMCLVMHIIGDETLALKGCYAIATVYSKLKINFYFEGGWENYHIFCTVHIFSLKTQGIVELEPYKN</sequence>
<dbReference type="Proteomes" id="UP000887159">
    <property type="component" value="Unassembled WGS sequence"/>
</dbReference>
<reference evidence="1" key="1">
    <citation type="submission" date="2020-08" db="EMBL/GenBank/DDBJ databases">
        <title>Multicomponent nature underlies the extraordinary mechanical properties of spider dragline silk.</title>
        <authorList>
            <person name="Kono N."/>
            <person name="Nakamura H."/>
            <person name="Mori M."/>
            <person name="Yoshida Y."/>
            <person name="Ohtoshi R."/>
            <person name="Malay A.D."/>
            <person name="Moran D.A.P."/>
            <person name="Tomita M."/>
            <person name="Numata K."/>
            <person name="Arakawa K."/>
        </authorList>
    </citation>
    <scope>NUCLEOTIDE SEQUENCE</scope>
</reference>
<evidence type="ECO:0000313" key="2">
    <source>
        <dbReference type="Proteomes" id="UP000887159"/>
    </source>
</evidence>